<dbReference type="Gene3D" id="1.25.40.10">
    <property type="entry name" value="Tetratricopeptide repeat domain"/>
    <property type="match status" value="1"/>
</dbReference>
<organism evidence="1 2">
    <name type="scientific">Luteimonas lutimaris</name>
    <dbReference type="NCBI Taxonomy" id="698645"/>
    <lineage>
        <taxon>Bacteria</taxon>
        <taxon>Pseudomonadati</taxon>
        <taxon>Pseudomonadota</taxon>
        <taxon>Gammaproteobacteria</taxon>
        <taxon>Lysobacterales</taxon>
        <taxon>Lysobacteraceae</taxon>
        <taxon>Luteimonas</taxon>
    </lineage>
</organism>
<protein>
    <recommendedName>
        <fullName evidence="3">Sel1 repeat family protein</fullName>
    </recommendedName>
</protein>
<gene>
    <name evidence="1" type="ORF">GCM10022229_24170</name>
</gene>
<reference evidence="2" key="1">
    <citation type="journal article" date="2019" name="Int. J. Syst. Evol. Microbiol.">
        <title>The Global Catalogue of Microorganisms (GCM) 10K type strain sequencing project: providing services to taxonomists for standard genome sequencing and annotation.</title>
        <authorList>
            <consortium name="The Broad Institute Genomics Platform"/>
            <consortium name="The Broad Institute Genome Sequencing Center for Infectious Disease"/>
            <person name="Wu L."/>
            <person name="Ma J."/>
        </authorList>
    </citation>
    <scope>NUCLEOTIDE SEQUENCE [LARGE SCALE GENOMIC DNA]</scope>
    <source>
        <strain evidence="2">JCM 16916</strain>
    </source>
</reference>
<dbReference type="Proteomes" id="UP001501727">
    <property type="component" value="Unassembled WGS sequence"/>
</dbReference>
<keyword evidence="2" id="KW-1185">Reference proteome</keyword>
<evidence type="ECO:0000313" key="1">
    <source>
        <dbReference type="EMBL" id="GAA3929631.1"/>
    </source>
</evidence>
<comment type="caution">
    <text evidence="1">The sequence shown here is derived from an EMBL/GenBank/DDBJ whole genome shotgun (WGS) entry which is preliminary data.</text>
</comment>
<name>A0ABP7MSU7_9GAMM</name>
<sequence length="377" mass="40713">MTIRIRRLATLALIACAVAGLASWLWWTWPAASGASHPPAAGTLDAAGQAGTGADGIAATGGAVAVDDRTGAAPDARPLPSTDLPLRRTLDQLKREAAQGDPRAACRLAMELDHCNSLHESARVFERQASLRPQGMTQEDMRNHAALMERWADSLDRLSPRCDGVPLASSQERMRYWRAAALGGHVPAMTHYAIGIGFVRADTLKNLAALEAYRREAETMARRAAAAGDPLALFALIGAYMPDPVQYTDSPAMQHLTDVGFAGGSYLRQAVNQDLVETMALALLVRQAYARDGIPPPAQSQADIFAMQVDALDSVATPEQRLQAQQRMQQLRAEWTPIDPRESMLGPPLLPFFGLPTWDDDNLGICETGRRPPSPLP</sequence>
<dbReference type="RefSeq" id="WP_344760242.1">
    <property type="nucleotide sequence ID" value="NZ_BAAAZU010000024.1"/>
</dbReference>
<evidence type="ECO:0000313" key="2">
    <source>
        <dbReference type="Proteomes" id="UP001501727"/>
    </source>
</evidence>
<accession>A0ABP7MSU7</accession>
<dbReference type="InterPro" id="IPR011990">
    <property type="entry name" value="TPR-like_helical_dom_sf"/>
</dbReference>
<evidence type="ECO:0008006" key="3">
    <source>
        <dbReference type="Google" id="ProtNLM"/>
    </source>
</evidence>
<dbReference type="EMBL" id="BAAAZU010000024">
    <property type="protein sequence ID" value="GAA3929631.1"/>
    <property type="molecule type" value="Genomic_DNA"/>
</dbReference>
<proteinExistence type="predicted"/>